<comment type="caution">
    <text evidence="1">The sequence shown here is derived from an EMBL/GenBank/DDBJ whole genome shotgun (WGS) entry which is preliminary data.</text>
</comment>
<organism evidence="1 2">
    <name type="scientific">Streptococcus ictaluri 707-05</name>
    <dbReference type="NCBI Taxonomy" id="764299"/>
    <lineage>
        <taxon>Bacteria</taxon>
        <taxon>Bacillati</taxon>
        <taxon>Bacillota</taxon>
        <taxon>Bacilli</taxon>
        <taxon>Lactobacillales</taxon>
        <taxon>Streptococcaceae</taxon>
        <taxon>Streptococcus</taxon>
    </lineage>
</organism>
<dbReference type="EMBL" id="AEUX02000001">
    <property type="protein sequence ID" value="EHI70992.1"/>
    <property type="molecule type" value="Genomic_DNA"/>
</dbReference>
<reference evidence="1 2" key="1">
    <citation type="journal article" date="2014" name="Int. J. Syst. Evol. Microbiol.">
        <title>Phylogenomics and the dynamic genome evolution of the genus Streptococcus.</title>
        <authorList>
            <consortium name="The Broad Institute Genome Sequencing Platform"/>
            <person name="Richards V.P."/>
            <person name="Palmer S.R."/>
            <person name="Pavinski Bitar P.D."/>
            <person name="Qin X."/>
            <person name="Weinstock G.M."/>
            <person name="Highlander S.K."/>
            <person name="Town C.D."/>
            <person name="Burne R.A."/>
            <person name="Stanhope M.J."/>
        </authorList>
    </citation>
    <scope>NUCLEOTIDE SEQUENCE [LARGE SCALE GENOMIC DNA]</scope>
    <source>
        <strain evidence="1 2">707-05</strain>
    </source>
</reference>
<dbReference type="Proteomes" id="UP000003330">
    <property type="component" value="Unassembled WGS sequence"/>
</dbReference>
<evidence type="ECO:0000313" key="1">
    <source>
        <dbReference type="EMBL" id="EHI70992.1"/>
    </source>
</evidence>
<proteinExistence type="predicted"/>
<evidence type="ECO:0000313" key="2">
    <source>
        <dbReference type="Proteomes" id="UP000003330"/>
    </source>
</evidence>
<protein>
    <submittedName>
        <fullName evidence="1">Uncharacterized protein</fullName>
    </submittedName>
</protein>
<sequence length="37" mass="4210">MTLKVTTFFENGMVFKVKKQLFFKKVLSLESLIGLGS</sequence>
<gene>
    <name evidence="1" type="ORF">STRIC_0685</name>
</gene>
<dbReference type="STRING" id="764299.STRIC_0685"/>
<keyword evidence="2" id="KW-1185">Reference proteome</keyword>
<accession>G5JZH4</accession>
<name>G5JZH4_9STRE</name>
<dbReference type="AlphaFoldDB" id="G5JZH4"/>